<keyword evidence="2" id="KW-1185">Reference proteome</keyword>
<sequence length="333" mass="39635">MDGKQILMKHFNIQAERAPFRSEAMCYERDGLLYHIMDVTKKEQQYLYELHQMSRHMVQQGEKRTAVFLPAVNGRFLITEENKDFVVLVSKRPSSMKAVTGRKLAHFHLRGQSLSFQINSASELGKWREKWEQRLENLEKGVSQLVREQDDPFARLIVEAFPYYMGLTENALQYAADTDIDAPPQQWDSGTICHSLFNEQAWLREPAVHVPFNWVFDYPARDIAEWIRSEYWRGSLFYRTRFMDFIRQYEQVRPLSSFSWRLIYARLLFPAHYFDCVENYFSAASFHRRKENEEILKKYTASSHEYEQFLGFFYEQAGLPANQLNMPIISWLR</sequence>
<evidence type="ECO:0000313" key="2">
    <source>
        <dbReference type="Proteomes" id="UP000092578"/>
    </source>
</evidence>
<dbReference type="Proteomes" id="UP000092578">
    <property type="component" value="Unassembled WGS sequence"/>
</dbReference>
<protein>
    <submittedName>
        <fullName evidence="1">Spore coat protein YutH</fullName>
    </submittedName>
</protein>
<organism evidence="1 2">
    <name type="scientific">Pseudobacillus wudalianchiensis</name>
    <dbReference type="NCBI Taxonomy" id="1743143"/>
    <lineage>
        <taxon>Bacteria</taxon>
        <taxon>Bacillati</taxon>
        <taxon>Bacillota</taxon>
        <taxon>Bacilli</taxon>
        <taxon>Bacillales</taxon>
        <taxon>Bacillaceae</taxon>
        <taxon>Pseudobacillus</taxon>
    </lineage>
</organism>
<dbReference type="PANTHER" id="PTHR39179">
    <property type="entry name" value="SPORE COAT PROTEIN I"/>
    <property type="match status" value="1"/>
</dbReference>
<reference evidence="2" key="1">
    <citation type="submission" date="2016-05" db="EMBL/GenBank/DDBJ databases">
        <authorList>
            <person name="Liu B."/>
            <person name="Wang J."/>
            <person name="Zhu Y."/>
            <person name="Liu G."/>
            <person name="Chen Q."/>
            <person name="Chen Z."/>
            <person name="Lan J."/>
            <person name="Che J."/>
            <person name="Ge C."/>
            <person name="Shi H."/>
            <person name="Pan Z."/>
            <person name="Liu X."/>
        </authorList>
    </citation>
    <scope>NUCLEOTIDE SEQUENCE [LARGE SCALE GENOMIC DNA]</scope>
    <source>
        <strain evidence="2">FJAT-27215</strain>
    </source>
</reference>
<dbReference type="Gene3D" id="3.90.1200.10">
    <property type="match status" value="1"/>
</dbReference>
<dbReference type="InterPro" id="IPR047175">
    <property type="entry name" value="CotS-like"/>
</dbReference>
<dbReference type="InterPro" id="IPR011009">
    <property type="entry name" value="Kinase-like_dom_sf"/>
</dbReference>
<name>A0A1B9ABZ7_9BACI</name>
<comment type="caution">
    <text evidence="1">The sequence shown here is derived from an EMBL/GenBank/DDBJ whole genome shotgun (WGS) entry which is preliminary data.</text>
</comment>
<accession>A0A1B9ABZ7</accession>
<dbReference type="NCBIfam" id="TIGR02905">
    <property type="entry name" value="spore_yutH"/>
    <property type="match status" value="1"/>
</dbReference>
<keyword evidence="1" id="KW-0946">Virion</keyword>
<evidence type="ECO:0000313" key="1">
    <source>
        <dbReference type="EMBL" id="OCA81364.1"/>
    </source>
</evidence>
<dbReference type="RefSeq" id="WP_065412190.1">
    <property type="nucleotide sequence ID" value="NZ_MAYT01000031.1"/>
</dbReference>
<dbReference type="AlphaFoldDB" id="A0A1B9ABZ7"/>
<dbReference type="InterPro" id="IPR014254">
    <property type="entry name" value="Spore_coat_YutH"/>
</dbReference>
<proteinExistence type="predicted"/>
<dbReference type="EMBL" id="MAYT01000031">
    <property type="protein sequence ID" value="OCA81364.1"/>
    <property type="molecule type" value="Genomic_DNA"/>
</dbReference>
<keyword evidence="1" id="KW-0167">Capsid protein</keyword>
<dbReference type="SUPFAM" id="SSF56112">
    <property type="entry name" value="Protein kinase-like (PK-like)"/>
    <property type="match status" value="1"/>
</dbReference>
<gene>
    <name evidence="1" type="ORF">A8F95_16555</name>
</gene>
<dbReference type="GO" id="GO:0042601">
    <property type="term" value="C:endospore-forming forespore"/>
    <property type="evidence" value="ECO:0007669"/>
    <property type="project" value="TreeGrafter"/>
</dbReference>
<dbReference type="PANTHER" id="PTHR39179:SF2">
    <property type="entry name" value="ENDOSPORE COAT-ASSOCIATED PROTEIN YUTH"/>
    <property type="match status" value="1"/>
</dbReference>